<evidence type="ECO:0000256" key="4">
    <source>
        <dbReference type="ARBA" id="ARBA00022806"/>
    </source>
</evidence>
<gene>
    <name evidence="8" type="ORF">J3D65DRAFT_676377</name>
</gene>
<reference evidence="8 9" key="1">
    <citation type="submission" date="2024-04" db="EMBL/GenBank/DDBJ databases">
        <title>Phyllosticta paracitricarpa is synonymous to the EU quarantine fungus P. citricarpa based on phylogenomic analyses.</title>
        <authorList>
            <consortium name="Lawrence Berkeley National Laboratory"/>
            <person name="Van ingen-buijs V.A."/>
            <person name="Van westerhoven A.C."/>
            <person name="Haridas S."/>
            <person name="Skiadas P."/>
            <person name="Martin F."/>
            <person name="Groenewald J.Z."/>
            <person name="Crous P.W."/>
            <person name="Seidl M.F."/>
        </authorList>
    </citation>
    <scope>NUCLEOTIDE SEQUENCE [LARGE SCALE GENOMIC DNA]</scope>
    <source>
        <strain evidence="8 9">CPC 17464</strain>
    </source>
</reference>
<dbReference type="SUPFAM" id="SSF52540">
    <property type="entry name" value="P-loop containing nucleoside triphosphate hydrolases"/>
    <property type="match status" value="1"/>
</dbReference>
<keyword evidence="5" id="KW-0067">ATP-binding</keyword>
<evidence type="ECO:0000256" key="5">
    <source>
        <dbReference type="ARBA" id="ARBA00022840"/>
    </source>
</evidence>
<sequence>MASRLLHHFNASSPDCEVDSLSCRLAVFPANGGDPWAIGDGHLRELQNTSLQIASDTGPMVYSSLQIRHHRHFNCFVDVKIVFRDYGDDGKPINTSVIVIRLDRDSIVAENGQPARLGFREVSDNNLADSAVAFGLTTQALMSQKEAVAKSGERLFFISIPYAASPPSANLNTRAPCHGSQRASIEHLRRTFASNGVIHALVRRPNAPIPLMAKINARITHYRNQNPLDPYYAMVPRKERHIQLGVQTPKDQRPKVHLAPQVIFCDWDAYMTVLGYGVVQEREWEVEHAAERGTSMNAANHAVLRLDALRELSTGNANDWARKTLLGTRIIDMPLSDMYNDVERDELGNQAMWLSMSHLNPGQAAAMAMTQALPNGIGLIQGQAGTGKSFLLANMVLPLLFTDARVGKYGRRDGPAALLLSTANESVDEIARRVESICEDTCEQLSVQGPMYVVRVHSAASESALLRRAVDQSHDLQGQQHTPGPTELDLSDFARSRATMLTSATDAAPSGIADRRVKLVNLSLGTLMMLLSGFETTCLAERGQQRFARFREFYQLYEDGKLVDEEAKKTFFNLQEELRQAALRHADVVVTTLSTAASRKIRGVVQPMTIIVDDAARTMEPDIWSLFTWYPRGVKLFLGDTQQLRPFVMSEGGFSDQLRLSFFARFLLLGYPCVELVEHHRSVGTIKSICSKLSNAGHLETSKQTEFELRSLSKAFEAAVRAGYNTKYNRSALLFDIKYSEDACIPRSKSYINIHHVRVALDAVEKLLRQGINAERIAVLVPYLSQLAVYRFARNTLAQSNPSFASLHMESFDTIQSREYDFTIVDLVRTSGPGFLRDSRRVNVALSRARYGMIILANRSEIKRNRIEFRDTPPAKIREIFASMKMSVIEFQAHAEEGLVEIPGLRDITAESAAGLDAAEEPVAE</sequence>
<keyword evidence="2" id="KW-0547">Nucleotide-binding</keyword>
<dbReference type="InterPro" id="IPR027417">
    <property type="entry name" value="P-loop_NTPase"/>
</dbReference>
<dbReference type="Proteomes" id="UP001360953">
    <property type="component" value="Unassembled WGS sequence"/>
</dbReference>
<dbReference type="PANTHER" id="PTHR43788:SF8">
    <property type="entry name" value="DNA-BINDING PROTEIN SMUBP-2"/>
    <property type="match status" value="1"/>
</dbReference>
<evidence type="ECO:0000256" key="2">
    <source>
        <dbReference type="ARBA" id="ARBA00022741"/>
    </source>
</evidence>
<dbReference type="EMBL" id="JBBPEH010000005">
    <property type="protein sequence ID" value="KAK7538295.1"/>
    <property type="molecule type" value="Genomic_DNA"/>
</dbReference>
<feature type="domain" description="DNA2/NAM7 helicase helicase" evidence="6">
    <location>
        <begin position="358"/>
        <end position="651"/>
    </location>
</feature>
<evidence type="ECO:0000313" key="9">
    <source>
        <dbReference type="Proteomes" id="UP001360953"/>
    </source>
</evidence>
<dbReference type="Pfam" id="PF13087">
    <property type="entry name" value="AAA_12"/>
    <property type="match status" value="1"/>
</dbReference>
<protein>
    <submittedName>
        <fullName evidence="8">P-loop containing nucleoside triphosphate hydrolase protein</fullName>
    </submittedName>
</protein>
<comment type="caution">
    <text evidence="8">The sequence shown here is derived from an EMBL/GenBank/DDBJ whole genome shotgun (WGS) entry which is preliminary data.</text>
</comment>
<dbReference type="InterPro" id="IPR047187">
    <property type="entry name" value="SF1_C_Upf1"/>
</dbReference>
<keyword evidence="4" id="KW-0347">Helicase</keyword>
<evidence type="ECO:0000313" key="8">
    <source>
        <dbReference type="EMBL" id="KAK7538295.1"/>
    </source>
</evidence>
<dbReference type="Pfam" id="PF13086">
    <property type="entry name" value="AAA_11"/>
    <property type="match status" value="1"/>
</dbReference>
<keyword evidence="9" id="KW-1185">Reference proteome</keyword>
<proteinExistence type="inferred from homology"/>
<dbReference type="PANTHER" id="PTHR43788">
    <property type="entry name" value="DNA2/NAM7 HELICASE FAMILY MEMBER"/>
    <property type="match status" value="1"/>
</dbReference>
<dbReference type="GeneID" id="92036514"/>
<evidence type="ECO:0000259" key="7">
    <source>
        <dbReference type="Pfam" id="PF13087"/>
    </source>
</evidence>
<evidence type="ECO:0000256" key="1">
    <source>
        <dbReference type="ARBA" id="ARBA00007913"/>
    </source>
</evidence>
<dbReference type="RefSeq" id="XP_066655982.1">
    <property type="nucleotide sequence ID" value="XM_066803608.1"/>
</dbReference>
<comment type="similarity">
    <text evidence="1">Belongs to the DNA2/NAM7 helicase family.</text>
</comment>
<dbReference type="Gene3D" id="3.40.50.300">
    <property type="entry name" value="P-loop containing nucleotide triphosphate hydrolases"/>
    <property type="match status" value="2"/>
</dbReference>
<name>A0ABR1LU61_9PEZI</name>
<dbReference type="CDD" id="cd18808">
    <property type="entry name" value="SF1_C_Upf1"/>
    <property type="match status" value="1"/>
</dbReference>
<dbReference type="InterPro" id="IPR041679">
    <property type="entry name" value="DNA2/NAM7-like_C"/>
</dbReference>
<evidence type="ECO:0000256" key="3">
    <source>
        <dbReference type="ARBA" id="ARBA00022801"/>
    </source>
</evidence>
<dbReference type="InterPro" id="IPR050534">
    <property type="entry name" value="Coronavir_polyprotein_1ab"/>
</dbReference>
<evidence type="ECO:0000259" key="6">
    <source>
        <dbReference type="Pfam" id="PF13086"/>
    </source>
</evidence>
<feature type="domain" description="DNA2/NAM7 helicase-like C-terminal" evidence="7">
    <location>
        <begin position="660"/>
        <end position="859"/>
    </location>
</feature>
<dbReference type="GO" id="GO:0016787">
    <property type="term" value="F:hydrolase activity"/>
    <property type="evidence" value="ECO:0007669"/>
    <property type="project" value="UniProtKB-KW"/>
</dbReference>
<organism evidence="8 9">
    <name type="scientific">Phyllosticta citribraziliensis</name>
    <dbReference type="NCBI Taxonomy" id="989973"/>
    <lineage>
        <taxon>Eukaryota</taxon>
        <taxon>Fungi</taxon>
        <taxon>Dikarya</taxon>
        <taxon>Ascomycota</taxon>
        <taxon>Pezizomycotina</taxon>
        <taxon>Dothideomycetes</taxon>
        <taxon>Dothideomycetes incertae sedis</taxon>
        <taxon>Botryosphaeriales</taxon>
        <taxon>Phyllostictaceae</taxon>
        <taxon>Phyllosticta</taxon>
    </lineage>
</organism>
<keyword evidence="3 8" id="KW-0378">Hydrolase</keyword>
<dbReference type="InterPro" id="IPR041677">
    <property type="entry name" value="DNA2/NAM7_AAA_11"/>
</dbReference>
<accession>A0ABR1LU61</accession>